<dbReference type="Pfam" id="PF22725">
    <property type="entry name" value="GFO_IDH_MocA_C3"/>
    <property type="match status" value="1"/>
</dbReference>
<dbReference type="EMBL" id="PKKO01000001">
    <property type="protein sequence ID" value="PKY73453.1"/>
    <property type="molecule type" value="Genomic_DNA"/>
</dbReference>
<dbReference type="Gene3D" id="3.40.50.720">
    <property type="entry name" value="NAD(P)-binding Rossmann-like Domain"/>
    <property type="match status" value="1"/>
</dbReference>
<evidence type="ECO:0000313" key="4">
    <source>
        <dbReference type="EMBL" id="PKY73453.1"/>
    </source>
</evidence>
<feature type="domain" description="GFO/IDH/MocA-like oxidoreductase" evidence="3">
    <location>
        <begin position="144"/>
        <end position="288"/>
    </location>
</feature>
<reference evidence="4 5" key="1">
    <citation type="submission" date="2017-12" db="EMBL/GenBank/DDBJ databases">
        <title>Phylogenetic diversity of female urinary microbiome.</title>
        <authorList>
            <person name="Thomas-White K."/>
            <person name="Wolfe A.J."/>
        </authorList>
    </citation>
    <scope>NUCLEOTIDE SEQUENCE [LARGE SCALE GENOMIC DNA]</scope>
    <source>
        <strain evidence="4 5">UMB0402</strain>
    </source>
</reference>
<name>A0A2I1IQQ6_9ACTO</name>
<comment type="caution">
    <text evidence="4">The sequence shown here is derived from an EMBL/GenBank/DDBJ whole genome shotgun (WGS) entry which is preliminary data.</text>
</comment>
<dbReference type="GeneID" id="35866002"/>
<dbReference type="GO" id="GO:0000166">
    <property type="term" value="F:nucleotide binding"/>
    <property type="evidence" value="ECO:0007669"/>
    <property type="project" value="InterPro"/>
</dbReference>
<sequence>MANKTIKIALLGAGYAGQSHAFGYRNAAMDPEVAGTKIILDTVIDGNEELARTVADKYGFENVATDYKKVLEERPDIDAFSIALPNRLYVKIVPEILAAGKAIFCEKPLGLDGKEAQTMVDAAQQAGTLNAVGFSFRRIPALAALHDLVKDGRLGDIHFFRAMYYADYAADPKQPRTWRYVAEQSGGGALADIGAHTLDTVRYIIDDVTEVSSALLETVIKERPMPAGGIGHSQKASETEVGEVTNDDNALLNLKLKNGAIGNVTLSRITKGTPNDLAIEVYGTKGHAKFSSLAMDQLIVYEEGQNEDGFDGPRVISAGPAMPYFEYTAAMPGRGVGTGYGEAFMAEIQEFVRALVKGEQVSNPFSEAIPTMKVIAAALESAETGKPVAVK</sequence>
<gene>
    <name evidence="4" type="ORF">CYJ19_02400</name>
</gene>
<feature type="domain" description="Gfo/Idh/MocA-like oxidoreductase N-terminal" evidence="2">
    <location>
        <begin position="6"/>
        <end position="134"/>
    </location>
</feature>
<proteinExistence type="predicted"/>
<dbReference type="Gene3D" id="3.30.360.10">
    <property type="entry name" value="Dihydrodipicolinate Reductase, domain 2"/>
    <property type="match status" value="1"/>
</dbReference>
<dbReference type="InterPro" id="IPR036291">
    <property type="entry name" value="NAD(P)-bd_dom_sf"/>
</dbReference>
<evidence type="ECO:0000259" key="3">
    <source>
        <dbReference type="Pfam" id="PF22725"/>
    </source>
</evidence>
<accession>A0A2I1IQQ6</accession>
<dbReference type="PANTHER" id="PTHR43818:SF11">
    <property type="entry name" value="BCDNA.GH03377"/>
    <property type="match status" value="1"/>
</dbReference>
<dbReference type="InterPro" id="IPR050463">
    <property type="entry name" value="Gfo/Idh/MocA_oxidrdct_glycsds"/>
</dbReference>
<evidence type="ECO:0000313" key="5">
    <source>
        <dbReference type="Proteomes" id="UP000235122"/>
    </source>
</evidence>
<dbReference type="STRING" id="33007.HMPREF3198_01082"/>
<dbReference type="InterPro" id="IPR000683">
    <property type="entry name" value="Gfo/Idh/MocA-like_OxRdtase_N"/>
</dbReference>
<organism evidence="4 5">
    <name type="scientific">Winkia neuii</name>
    <dbReference type="NCBI Taxonomy" id="33007"/>
    <lineage>
        <taxon>Bacteria</taxon>
        <taxon>Bacillati</taxon>
        <taxon>Actinomycetota</taxon>
        <taxon>Actinomycetes</taxon>
        <taxon>Actinomycetales</taxon>
        <taxon>Actinomycetaceae</taxon>
        <taxon>Winkia</taxon>
    </lineage>
</organism>
<keyword evidence="1" id="KW-0560">Oxidoreductase</keyword>
<keyword evidence="5" id="KW-1185">Reference proteome</keyword>
<dbReference type="AlphaFoldDB" id="A0A2I1IQQ6"/>
<dbReference type="SUPFAM" id="SSF51735">
    <property type="entry name" value="NAD(P)-binding Rossmann-fold domains"/>
    <property type="match status" value="1"/>
</dbReference>
<protein>
    <submittedName>
        <fullName evidence="4">Gfo/Idh/MocA family oxidoreductase</fullName>
    </submittedName>
</protein>
<dbReference type="InterPro" id="IPR055170">
    <property type="entry name" value="GFO_IDH_MocA-like_dom"/>
</dbReference>
<evidence type="ECO:0000259" key="2">
    <source>
        <dbReference type="Pfam" id="PF01408"/>
    </source>
</evidence>
<evidence type="ECO:0000256" key="1">
    <source>
        <dbReference type="ARBA" id="ARBA00023002"/>
    </source>
</evidence>
<dbReference type="RefSeq" id="WP_029769094.1">
    <property type="nucleotide sequence ID" value="NZ_JASOXK010000012.1"/>
</dbReference>
<dbReference type="GO" id="GO:0016491">
    <property type="term" value="F:oxidoreductase activity"/>
    <property type="evidence" value="ECO:0007669"/>
    <property type="project" value="UniProtKB-KW"/>
</dbReference>
<dbReference type="Proteomes" id="UP000235122">
    <property type="component" value="Unassembled WGS sequence"/>
</dbReference>
<dbReference type="SUPFAM" id="SSF55347">
    <property type="entry name" value="Glyceraldehyde-3-phosphate dehydrogenase-like, C-terminal domain"/>
    <property type="match status" value="1"/>
</dbReference>
<dbReference type="PANTHER" id="PTHR43818">
    <property type="entry name" value="BCDNA.GH03377"/>
    <property type="match status" value="1"/>
</dbReference>
<dbReference type="Pfam" id="PF01408">
    <property type="entry name" value="GFO_IDH_MocA"/>
    <property type="match status" value="1"/>
</dbReference>